<dbReference type="PANTHER" id="PTHR43507">
    <property type="entry name" value="NADH-UBIQUINONE OXIDOREDUCTASE CHAIN 4"/>
    <property type="match status" value="1"/>
</dbReference>
<dbReference type="InterPro" id="IPR010227">
    <property type="entry name" value="NADH_Q_OxRdtase_chainM/4"/>
</dbReference>
<keyword evidence="5 9" id="KW-1133">Transmembrane helix</keyword>
<evidence type="ECO:0000313" key="13">
    <source>
        <dbReference type="Proteomes" id="UP001589865"/>
    </source>
</evidence>
<evidence type="ECO:0000256" key="2">
    <source>
        <dbReference type="ARBA" id="ARBA00009025"/>
    </source>
</evidence>
<dbReference type="InterPro" id="IPR001750">
    <property type="entry name" value="ND/Mrp_TM"/>
</dbReference>
<proteinExistence type="inferred from homology"/>
<feature type="transmembrane region" description="Helical" evidence="9">
    <location>
        <begin position="267"/>
        <end position="288"/>
    </location>
</feature>
<feature type="transmembrane region" description="Helical" evidence="9">
    <location>
        <begin position="161"/>
        <end position="181"/>
    </location>
</feature>
<gene>
    <name evidence="12" type="ORF">ACFFGY_08210</name>
</gene>
<feature type="domain" description="NADH:ubiquinone oxidoreductase chain 4 N-terminal" evidence="11">
    <location>
        <begin position="68"/>
        <end position="119"/>
    </location>
</feature>
<feature type="transmembrane region" description="Helical" evidence="9">
    <location>
        <begin position="201"/>
        <end position="221"/>
    </location>
</feature>
<feature type="transmembrane region" description="Helical" evidence="9">
    <location>
        <begin position="228"/>
        <end position="247"/>
    </location>
</feature>
<feature type="transmembrane region" description="Helical" evidence="9">
    <location>
        <begin position="78"/>
        <end position="96"/>
    </location>
</feature>
<dbReference type="PRINTS" id="PR01437">
    <property type="entry name" value="NUOXDRDTASE4"/>
</dbReference>
<comment type="caution">
    <text evidence="12">The sequence shown here is derived from an EMBL/GenBank/DDBJ whole genome shotgun (WGS) entry which is preliminary data.</text>
</comment>
<keyword evidence="12" id="KW-0560">Oxidoreductase</keyword>
<keyword evidence="7 9" id="KW-0472">Membrane</keyword>
<dbReference type="PANTHER" id="PTHR43507:SF1">
    <property type="entry name" value="NADH-UBIQUINONE OXIDOREDUCTASE CHAIN 4"/>
    <property type="match status" value="1"/>
</dbReference>
<feature type="transmembrane region" description="Helical" evidence="9">
    <location>
        <begin position="28"/>
        <end position="48"/>
    </location>
</feature>
<feature type="transmembrane region" description="Helical" evidence="9">
    <location>
        <begin position="132"/>
        <end position="149"/>
    </location>
</feature>
<dbReference type="EC" id="1.6.5.9" evidence="12"/>
<organism evidence="12 13">
    <name type="scientific">Roseomonas elaeocarpi</name>
    <dbReference type="NCBI Taxonomy" id="907779"/>
    <lineage>
        <taxon>Bacteria</taxon>
        <taxon>Pseudomonadati</taxon>
        <taxon>Pseudomonadota</taxon>
        <taxon>Alphaproteobacteria</taxon>
        <taxon>Acetobacterales</taxon>
        <taxon>Roseomonadaceae</taxon>
        <taxon>Roseomonas</taxon>
    </lineage>
</organism>
<evidence type="ECO:0000256" key="8">
    <source>
        <dbReference type="RuleBase" id="RU000320"/>
    </source>
</evidence>
<dbReference type="Pfam" id="PF01059">
    <property type="entry name" value="Oxidored_q5_N"/>
    <property type="match status" value="1"/>
</dbReference>
<protein>
    <submittedName>
        <fullName evidence="12">NADH-quinone oxidoreductase subunit M</fullName>
        <ecNumber evidence="12">1.6.5.9</ecNumber>
    </submittedName>
</protein>
<feature type="transmembrane region" description="Helical" evidence="9">
    <location>
        <begin position="446"/>
        <end position="469"/>
    </location>
</feature>
<feature type="transmembrane region" description="Helical" evidence="9">
    <location>
        <begin position="108"/>
        <end position="126"/>
    </location>
</feature>
<dbReference type="InterPro" id="IPR003918">
    <property type="entry name" value="NADH_UbQ_OxRdtase"/>
</dbReference>
<feature type="transmembrane region" description="Helical" evidence="9">
    <location>
        <begin position="401"/>
        <end position="425"/>
    </location>
</feature>
<dbReference type="NCBIfam" id="NF004499">
    <property type="entry name" value="PRK05846.1-3"/>
    <property type="match status" value="1"/>
</dbReference>
<feature type="transmembrane region" description="Helical" evidence="9">
    <location>
        <begin position="364"/>
        <end position="381"/>
    </location>
</feature>
<evidence type="ECO:0000259" key="11">
    <source>
        <dbReference type="Pfam" id="PF01059"/>
    </source>
</evidence>
<evidence type="ECO:0000256" key="5">
    <source>
        <dbReference type="ARBA" id="ARBA00022989"/>
    </source>
</evidence>
<reference evidence="12 13" key="1">
    <citation type="submission" date="2024-09" db="EMBL/GenBank/DDBJ databases">
        <authorList>
            <person name="Sun Q."/>
            <person name="Mori K."/>
        </authorList>
    </citation>
    <scope>NUCLEOTIDE SEQUENCE [LARGE SCALE GENOMIC DNA]</scope>
    <source>
        <strain evidence="12 13">TBRC 5777</strain>
    </source>
</reference>
<comment type="subcellular location">
    <subcellularLocation>
        <location evidence="1">Endomembrane system</location>
        <topology evidence="1">Multi-pass membrane protein</topology>
    </subcellularLocation>
    <subcellularLocation>
        <location evidence="8">Membrane</location>
        <topology evidence="8">Multi-pass membrane protein</topology>
    </subcellularLocation>
</comment>
<accession>A0ABV6JSD9</accession>
<dbReference type="RefSeq" id="WP_377044037.1">
    <property type="nucleotide sequence ID" value="NZ_JBHLUN010000005.1"/>
</dbReference>
<name>A0ABV6JSD9_9PROT</name>
<feature type="domain" description="NADH:quinone oxidoreductase/Mrp antiporter transmembrane" evidence="10">
    <location>
        <begin position="125"/>
        <end position="409"/>
    </location>
</feature>
<evidence type="ECO:0000256" key="1">
    <source>
        <dbReference type="ARBA" id="ARBA00004127"/>
    </source>
</evidence>
<evidence type="ECO:0000256" key="9">
    <source>
        <dbReference type="SAM" id="Phobius"/>
    </source>
</evidence>
<dbReference type="InterPro" id="IPR000260">
    <property type="entry name" value="NADH4_N"/>
</dbReference>
<feature type="transmembrane region" description="Helical" evidence="9">
    <location>
        <begin position="295"/>
        <end position="316"/>
    </location>
</feature>
<keyword evidence="13" id="KW-1185">Reference proteome</keyword>
<dbReference type="Proteomes" id="UP001589865">
    <property type="component" value="Unassembled WGS sequence"/>
</dbReference>
<evidence type="ECO:0000256" key="4">
    <source>
        <dbReference type="ARBA" id="ARBA00022967"/>
    </source>
</evidence>
<keyword evidence="3 8" id="KW-0812">Transmembrane</keyword>
<dbReference type="NCBIfam" id="TIGR01972">
    <property type="entry name" value="NDH_I_M"/>
    <property type="match status" value="1"/>
</dbReference>
<evidence type="ECO:0000313" key="12">
    <source>
        <dbReference type="EMBL" id="MFC0408227.1"/>
    </source>
</evidence>
<comment type="similarity">
    <text evidence="2">Belongs to the complex I subunit 4 family.</text>
</comment>
<dbReference type="GO" id="GO:0050136">
    <property type="term" value="F:NADH dehydrogenase (quinone) (non-electrogenic) activity"/>
    <property type="evidence" value="ECO:0007669"/>
    <property type="project" value="UniProtKB-EC"/>
</dbReference>
<evidence type="ECO:0000259" key="10">
    <source>
        <dbReference type="Pfam" id="PF00361"/>
    </source>
</evidence>
<dbReference type="EMBL" id="JBHLUN010000005">
    <property type="protein sequence ID" value="MFC0408227.1"/>
    <property type="molecule type" value="Genomic_DNA"/>
</dbReference>
<keyword evidence="6" id="KW-0520">NAD</keyword>
<dbReference type="Pfam" id="PF00361">
    <property type="entry name" value="Proton_antipo_M"/>
    <property type="match status" value="1"/>
</dbReference>
<evidence type="ECO:0000256" key="6">
    <source>
        <dbReference type="ARBA" id="ARBA00023027"/>
    </source>
</evidence>
<feature type="transmembrane region" description="Helical" evidence="9">
    <location>
        <begin position="322"/>
        <end position="343"/>
    </location>
</feature>
<evidence type="ECO:0000256" key="3">
    <source>
        <dbReference type="ARBA" id="ARBA00022692"/>
    </source>
</evidence>
<sequence length="479" mass="52531">MTFLPLIGAAGIFFLRGEGEQLRSKIRVMALSTSLVVLALSSILWFGFDKSLGGYQFEEHTRWMPQIGLTYHMGVDGISVLFVVLTAFLTPVCILASWNSVQSRLREYMIAFLLLEMIMIGVFAALDLMLFYVFFEAALIPAFLIIGIWGGQRRVQAAFKLFLYTLAGAVLMLLAVLALWLEAGTTDLPALQQLQLPHATQIWMFLAFFAAFAVKMPMWPIHTWQPDAYAEAPTAGSIMLGGVMVNMGSYGFLRFTIPLLPDATQTFTPYVLTLAVIAVVYTSLIALTQQDMKKVVAYSSIAHMGIATIGIFSNNLQGVSGALLQMLAHGIVSGATFLCIGVLQDRMNTRQIGDFGGLAKVMPAFSVVAMIFTMATMALPGTASFPGEFLVIVGAWKLSPWVALGAASSMVLGAAYMLRLYRLVVFSRITRDEVRGLLDLSVRERLMFVPLVLVTIWMGLHPASFLQFFQASIPGILQP</sequence>
<keyword evidence="4" id="KW-1278">Translocase</keyword>
<evidence type="ECO:0000256" key="7">
    <source>
        <dbReference type="ARBA" id="ARBA00023136"/>
    </source>
</evidence>